<accession>A0A8X7PPY9</accession>
<dbReference type="GO" id="GO:0010088">
    <property type="term" value="P:phloem development"/>
    <property type="evidence" value="ECO:0007669"/>
    <property type="project" value="InterPro"/>
</dbReference>
<feature type="domain" description="Sieve element occlusion N-terminal" evidence="1">
    <location>
        <begin position="644"/>
        <end position="820"/>
    </location>
</feature>
<feature type="domain" description="Sieve element occlusion N-terminal" evidence="1">
    <location>
        <begin position="11"/>
        <end position="281"/>
    </location>
</feature>
<dbReference type="OrthoDB" id="1670392at2759"/>
<dbReference type="Proteomes" id="UP000886595">
    <property type="component" value="Unassembled WGS sequence"/>
</dbReference>
<dbReference type="InterPro" id="IPR027942">
    <property type="entry name" value="SEO_N"/>
</dbReference>
<dbReference type="InterPro" id="IPR039299">
    <property type="entry name" value="SEOA"/>
</dbReference>
<evidence type="ECO:0000259" key="2">
    <source>
        <dbReference type="Pfam" id="PF14577"/>
    </source>
</evidence>
<dbReference type="AlphaFoldDB" id="A0A8X7PPY9"/>
<dbReference type="Pfam" id="PF14577">
    <property type="entry name" value="SEO_C"/>
    <property type="match status" value="1"/>
</dbReference>
<organism evidence="3 4">
    <name type="scientific">Brassica carinata</name>
    <name type="common">Ethiopian mustard</name>
    <name type="synonym">Abyssinian cabbage</name>
    <dbReference type="NCBI Taxonomy" id="52824"/>
    <lineage>
        <taxon>Eukaryota</taxon>
        <taxon>Viridiplantae</taxon>
        <taxon>Streptophyta</taxon>
        <taxon>Embryophyta</taxon>
        <taxon>Tracheophyta</taxon>
        <taxon>Spermatophyta</taxon>
        <taxon>Magnoliopsida</taxon>
        <taxon>eudicotyledons</taxon>
        <taxon>Gunneridae</taxon>
        <taxon>Pentapetalae</taxon>
        <taxon>rosids</taxon>
        <taxon>malvids</taxon>
        <taxon>Brassicales</taxon>
        <taxon>Brassicaceae</taxon>
        <taxon>Brassiceae</taxon>
        <taxon>Brassica</taxon>
    </lineage>
</organism>
<proteinExistence type="predicted"/>
<evidence type="ECO:0000259" key="1">
    <source>
        <dbReference type="Pfam" id="PF14576"/>
    </source>
</evidence>
<evidence type="ECO:0008006" key="5">
    <source>
        <dbReference type="Google" id="ProtNLM"/>
    </source>
</evidence>
<feature type="domain" description="Sieve element occlusion C-terminal" evidence="2">
    <location>
        <begin position="987"/>
        <end position="1081"/>
    </location>
</feature>
<name>A0A8X7PPY9_BRACI</name>
<dbReference type="PANTHER" id="PTHR33232:SF11">
    <property type="entry name" value="PROTEIN SIEVE ELEMENT OCCLUSION C"/>
    <property type="match status" value="1"/>
</dbReference>
<evidence type="ECO:0000313" key="4">
    <source>
        <dbReference type="Proteomes" id="UP000886595"/>
    </source>
</evidence>
<gene>
    <name evidence="3" type="ORF">Bca52824_083675</name>
</gene>
<keyword evidence="4" id="KW-1185">Reference proteome</keyword>
<dbReference type="Pfam" id="PF14576">
    <property type="entry name" value="SEO_N"/>
    <property type="match status" value="2"/>
</dbReference>
<reference evidence="3 4" key="1">
    <citation type="submission" date="2020-02" db="EMBL/GenBank/DDBJ databases">
        <authorList>
            <person name="Ma Q."/>
            <person name="Huang Y."/>
            <person name="Song X."/>
            <person name="Pei D."/>
        </authorList>
    </citation>
    <scope>NUCLEOTIDE SEQUENCE [LARGE SCALE GENOMIC DNA]</scope>
    <source>
        <strain evidence="3">Sxm20200214</strain>
        <tissue evidence="3">Leaf</tissue>
    </source>
</reference>
<sequence length="1081" mass="123679">MNSTRSISSLNEDIIVEQILRTHDPDGRWIDSKTLLQEVEAILSFVLETDVSKPLPTENCMTNIEVFDSKETLPYAISRISVQMLCPCTGENEIHTRTMFLFDLLKEYRWDAKAVLVLGALAATYGGLLLPIHLGSNDPVAASIATLNQLPMERTKFRPWLNSLSLLIKVLVDVTKCITEFERLPFKQAKLDSNLVGETMSKIRLATYWVVKSALACLQQIPYFKQPQQATESRSAAGEISSLGYQLRSMHTGLSKQVEECSTQIEEKIYQRLRNINTETHQDNQEVLQLLFSLQDDLRLQQYSRQVAITDLKEKVILLLLSKPELLPTEPFHFLLQQLYDHPSNTNTEILWIPIPTSQKWTEEEKQTFNFSSNSLPCISVKRPWLMSSTVLNFLRTEWPYRDGETMVAVMDTNGKVVNMNAMDMVLIWGGKAYPFTASKEDELWEEDHTLSLQLMLDGIHPEFNTWQGREICLLGSDDSNWVDEIKSLARKLQNLGFEFELIDLSKRTVDSTEESSIQELFWLRLESVKRSKLKRIESSNPDRVFEEVTELLEFDYGEHKGWAVIGNGSTAEKEKEKIVGKKLTERMRRIVRWGEHAAGMSFAEAIRIAEEEPCEESHTVVVPFEEGSRVVTCEKCRRPMKKFVAYQWDAKAVLVLGALAATYGGLLLPIHLGSNDPVAASIATLNQLPMERTKFRPWLNSLSLLIKVLVDVTKCITEFERLPFKQAKLDSNLVGETMSKIRLATYWVVKSALACLQQIPYFKQPQQATESRSAAGEISSLGYQLRSMHTGLSKQVEECSTQIEEKIYQRLRNINTETHQDNQEVAITDLKEKVILLLLSKPELLPTEPFHFLLQQLYDHPSNTNTEILWIPIPTSQKWTEEEKQTFNFSSNSLPCISVKRPWLMSSTVLNFLRTEWPYRDGETMVAVMDTNGKVVNMNAMDMVLIWGGKAYPFTASKEDELWEEDHTLSLQLMLDGIHPEFNTWLLEFDYGEHKGWAVIGNGSTAEKEKIVGKKLTERMRRIVRWGEHAAGMSFAEAIRIAEEEPCEESHTVVVPFEEGSRVVTCEKCRRPMKKFVAYQ</sequence>
<dbReference type="EMBL" id="JAAMPC010000016">
    <property type="protein sequence ID" value="KAG2253539.1"/>
    <property type="molecule type" value="Genomic_DNA"/>
</dbReference>
<dbReference type="InterPro" id="IPR027944">
    <property type="entry name" value="SEO_C"/>
</dbReference>
<evidence type="ECO:0000313" key="3">
    <source>
        <dbReference type="EMBL" id="KAG2253539.1"/>
    </source>
</evidence>
<protein>
    <recommendedName>
        <fullName evidence="5">Protein SIEVE ELEMENT OCCLUSION C</fullName>
    </recommendedName>
</protein>
<dbReference type="PANTHER" id="PTHR33232">
    <property type="entry name" value="PROTEIN SIEVE ELEMENT OCCLUSION B-LIKE"/>
    <property type="match status" value="1"/>
</dbReference>
<comment type="caution">
    <text evidence="3">The sequence shown here is derived from an EMBL/GenBank/DDBJ whole genome shotgun (WGS) entry which is preliminary data.</text>
</comment>